<dbReference type="InterPro" id="IPR050143">
    <property type="entry name" value="TRIM/RBCC"/>
</dbReference>
<dbReference type="InterPro" id="IPR000315">
    <property type="entry name" value="Znf_B-box"/>
</dbReference>
<dbReference type="SUPFAM" id="SSF57845">
    <property type="entry name" value="B-box zinc-binding domain"/>
    <property type="match status" value="1"/>
</dbReference>
<sequence length="362" mass="40974">MAAESPMESLQEEATCPICLEYFTAPVTLEDGHNFCQICISQYWEGAGPTASCPQCRATVPQRPLRPNRQLANVVEIARRLSLQDAGGAGVCREHQEVLKLFCEEDQTPICVVCDRSRAHRAHTVVPVEEAAQEYKEKFQARLKTLREEREKLLGWKATGERRSQEYLKQTQAERQRIVAEFQQLRQFLEVQERLLLAQLKKLDEEIGRLQADNVRKLSAQISCLSQLIGELEGKCQQPACEFLQDARSALSRCETGQFQQPEEISLELEKRIGGFSQKATALSESLREFKVTVTLDPDTAHPDLVLSGDRKGVRQADTRKPRPKNPESSVCWAVRNSPRGDIAGRWRWGMGDTGLWGWPES</sequence>
<dbReference type="AlphaFoldDB" id="K7F7H2"/>
<reference evidence="9" key="3">
    <citation type="submission" date="2025-08" db="UniProtKB">
        <authorList>
            <consortium name="Ensembl"/>
        </authorList>
    </citation>
    <scope>IDENTIFICATION</scope>
</reference>
<evidence type="ECO:0000313" key="9">
    <source>
        <dbReference type="Ensembl" id="ENSPSIP00000003982.1"/>
    </source>
</evidence>
<dbReference type="Gene3D" id="2.60.120.920">
    <property type="match status" value="1"/>
</dbReference>
<feature type="coiled-coil region" evidence="5">
    <location>
        <begin position="186"/>
        <end position="213"/>
    </location>
</feature>
<dbReference type="CDD" id="cd16594">
    <property type="entry name" value="RING-HC_TRIM7-like_C-IV"/>
    <property type="match status" value="1"/>
</dbReference>
<reference evidence="10" key="1">
    <citation type="submission" date="2011-10" db="EMBL/GenBank/DDBJ databases">
        <authorList>
            <consortium name="Soft-shell Turtle Genome Consortium"/>
        </authorList>
    </citation>
    <scope>NUCLEOTIDE SEQUENCE [LARGE SCALE GENOMIC DNA]</scope>
    <source>
        <strain evidence="10">Daiwa-1</strain>
    </source>
</reference>
<dbReference type="PRINTS" id="PR01407">
    <property type="entry name" value="BUTYPHLNCDUF"/>
</dbReference>
<dbReference type="InterPro" id="IPR013083">
    <property type="entry name" value="Znf_RING/FYVE/PHD"/>
</dbReference>
<dbReference type="SMART" id="SM00589">
    <property type="entry name" value="PRY"/>
    <property type="match status" value="1"/>
</dbReference>
<keyword evidence="1" id="KW-0479">Metal-binding</keyword>
<evidence type="ECO:0000256" key="2">
    <source>
        <dbReference type="ARBA" id="ARBA00022771"/>
    </source>
</evidence>
<feature type="region of interest" description="Disordered" evidence="6">
    <location>
        <begin position="301"/>
        <end position="330"/>
    </location>
</feature>
<dbReference type="InterPro" id="IPR043136">
    <property type="entry name" value="B30.2/SPRY_sf"/>
</dbReference>
<keyword evidence="3" id="KW-0862">Zinc</keyword>
<dbReference type="InterPro" id="IPR013320">
    <property type="entry name" value="ConA-like_dom_sf"/>
</dbReference>
<keyword evidence="10" id="KW-1185">Reference proteome</keyword>
<evidence type="ECO:0000313" key="10">
    <source>
        <dbReference type="Proteomes" id="UP000007267"/>
    </source>
</evidence>
<dbReference type="Pfam" id="PF00643">
    <property type="entry name" value="zf-B_box"/>
    <property type="match status" value="1"/>
</dbReference>
<dbReference type="CDD" id="cd19762">
    <property type="entry name" value="Bbox2_TRIM7-like"/>
    <property type="match status" value="1"/>
</dbReference>
<dbReference type="InterPro" id="IPR003879">
    <property type="entry name" value="Butyrophylin_SPRY"/>
</dbReference>
<dbReference type="Gene3D" id="3.30.40.10">
    <property type="entry name" value="Zinc/RING finger domain, C3HC4 (zinc finger)"/>
    <property type="match status" value="1"/>
</dbReference>
<dbReference type="PROSITE" id="PS50119">
    <property type="entry name" value="ZF_BBOX"/>
    <property type="match status" value="1"/>
</dbReference>
<evidence type="ECO:0000259" key="8">
    <source>
        <dbReference type="PROSITE" id="PS50119"/>
    </source>
</evidence>
<dbReference type="SUPFAM" id="SSF57850">
    <property type="entry name" value="RING/U-box"/>
    <property type="match status" value="1"/>
</dbReference>
<proteinExistence type="predicted"/>
<keyword evidence="5" id="KW-0175">Coiled coil</keyword>
<dbReference type="EMBL" id="AGCU01057982">
    <property type="status" value="NOT_ANNOTATED_CDS"/>
    <property type="molecule type" value="Genomic_DNA"/>
</dbReference>
<dbReference type="Proteomes" id="UP000007267">
    <property type="component" value="Unassembled WGS sequence"/>
</dbReference>
<evidence type="ECO:0000256" key="3">
    <source>
        <dbReference type="ARBA" id="ARBA00022833"/>
    </source>
</evidence>
<dbReference type="InterPro" id="IPR001841">
    <property type="entry name" value="Znf_RING"/>
</dbReference>
<dbReference type="InterPro" id="IPR006574">
    <property type="entry name" value="PRY"/>
</dbReference>
<dbReference type="GO" id="GO:0008270">
    <property type="term" value="F:zinc ion binding"/>
    <property type="evidence" value="ECO:0007669"/>
    <property type="project" value="UniProtKB-KW"/>
</dbReference>
<dbReference type="GeneTree" id="ENSGT01030000234669"/>
<feature type="compositionally biased region" description="Basic and acidic residues" evidence="6">
    <location>
        <begin position="309"/>
        <end position="321"/>
    </location>
</feature>
<dbReference type="Gene3D" id="3.30.160.60">
    <property type="entry name" value="Classic Zinc Finger"/>
    <property type="match status" value="1"/>
</dbReference>
<reference evidence="9" key="4">
    <citation type="submission" date="2025-09" db="UniProtKB">
        <authorList>
            <consortium name="Ensembl"/>
        </authorList>
    </citation>
    <scope>IDENTIFICATION</scope>
</reference>
<evidence type="ECO:0000256" key="5">
    <source>
        <dbReference type="SAM" id="Coils"/>
    </source>
</evidence>
<dbReference type="Pfam" id="PF13765">
    <property type="entry name" value="PRY"/>
    <property type="match status" value="1"/>
</dbReference>
<accession>K7F7H2</accession>
<evidence type="ECO:0000259" key="7">
    <source>
        <dbReference type="PROSITE" id="PS50089"/>
    </source>
</evidence>
<protein>
    <submittedName>
        <fullName evidence="9">Zinc finger protein RFP-like</fullName>
    </submittedName>
</protein>
<name>K7F7H2_PELSI</name>
<evidence type="ECO:0000256" key="6">
    <source>
        <dbReference type="SAM" id="MobiDB-lite"/>
    </source>
</evidence>
<keyword evidence="2 4" id="KW-0863">Zinc-finger</keyword>
<dbReference type="eggNOG" id="KOG2177">
    <property type="taxonomic scope" value="Eukaryota"/>
</dbReference>
<dbReference type="HOGENOM" id="CLU_013137_6_1_1"/>
<evidence type="ECO:0000256" key="4">
    <source>
        <dbReference type="PROSITE-ProRule" id="PRU00024"/>
    </source>
</evidence>
<dbReference type="PROSITE" id="PS50089">
    <property type="entry name" value="ZF_RING_2"/>
    <property type="match status" value="1"/>
</dbReference>
<evidence type="ECO:0000256" key="1">
    <source>
        <dbReference type="ARBA" id="ARBA00022723"/>
    </source>
</evidence>
<feature type="domain" description="B box-type" evidence="8">
    <location>
        <begin position="87"/>
        <end position="128"/>
    </location>
</feature>
<dbReference type="PANTHER" id="PTHR24103">
    <property type="entry name" value="E3 UBIQUITIN-PROTEIN LIGASE TRIM"/>
    <property type="match status" value="1"/>
</dbReference>
<dbReference type="SMART" id="SM00184">
    <property type="entry name" value="RING"/>
    <property type="match status" value="1"/>
</dbReference>
<reference evidence="10" key="2">
    <citation type="journal article" date="2013" name="Nat. Genet.">
        <title>The draft genomes of soft-shell turtle and green sea turtle yield insights into the development and evolution of the turtle-specific body plan.</title>
        <authorList>
            <person name="Wang Z."/>
            <person name="Pascual-Anaya J."/>
            <person name="Zadissa A."/>
            <person name="Li W."/>
            <person name="Niimura Y."/>
            <person name="Huang Z."/>
            <person name="Li C."/>
            <person name="White S."/>
            <person name="Xiong Z."/>
            <person name="Fang D."/>
            <person name="Wang B."/>
            <person name="Ming Y."/>
            <person name="Chen Y."/>
            <person name="Zheng Y."/>
            <person name="Kuraku S."/>
            <person name="Pignatelli M."/>
            <person name="Herrero J."/>
            <person name="Beal K."/>
            <person name="Nozawa M."/>
            <person name="Li Q."/>
            <person name="Wang J."/>
            <person name="Zhang H."/>
            <person name="Yu L."/>
            <person name="Shigenobu S."/>
            <person name="Wang J."/>
            <person name="Liu J."/>
            <person name="Flicek P."/>
            <person name="Searle S."/>
            <person name="Wang J."/>
            <person name="Kuratani S."/>
            <person name="Yin Y."/>
            <person name="Aken B."/>
            <person name="Zhang G."/>
            <person name="Irie N."/>
        </authorList>
    </citation>
    <scope>NUCLEOTIDE SEQUENCE [LARGE SCALE GENOMIC DNA]</scope>
    <source>
        <strain evidence="10">Daiwa-1</strain>
    </source>
</reference>
<dbReference type="Ensembl" id="ENSPSIT00000004004.1">
    <property type="protein sequence ID" value="ENSPSIP00000003982.1"/>
    <property type="gene ID" value="ENSPSIG00000003766.1"/>
</dbReference>
<organism evidence="9 10">
    <name type="scientific">Pelodiscus sinensis</name>
    <name type="common">Chinese softshell turtle</name>
    <name type="synonym">Trionyx sinensis</name>
    <dbReference type="NCBI Taxonomy" id="13735"/>
    <lineage>
        <taxon>Eukaryota</taxon>
        <taxon>Metazoa</taxon>
        <taxon>Chordata</taxon>
        <taxon>Craniata</taxon>
        <taxon>Vertebrata</taxon>
        <taxon>Euteleostomi</taxon>
        <taxon>Archelosauria</taxon>
        <taxon>Testudinata</taxon>
        <taxon>Testudines</taxon>
        <taxon>Cryptodira</taxon>
        <taxon>Trionychia</taxon>
        <taxon>Trionychidae</taxon>
        <taxon>Pelodiscus</taxon>
    </lineage>
</organism>
<dbReference type="Pfam" id="PF15227">
    <property type="entry name" value="zf-C3HC4_4"/>
    <property type="match status" value="1"/>
</dbReference>
<feature type="domain" description="RING-type" evidence="7">
    <location>
        <begin position="16"/>
        <end position="57"/>
    </location>
</feature>
<dbReference type="SUPFAM" id="SSF49899">
    <property type="entry name" value="Concanavalin A-like lectins/glucanases"/>
    <property type="match status" value="1"/>
</dbReference>
<dbReference type="SMART" id="SM00336">
    <property type="entry name" value="BBOX"/>
    <property type="match status" value="1"/>
</dbReference>
<dbReference type="OMA" id="FQAHVQI"/>